<evidence type="ECO:0000313" key="1">
    <source>
        <dbReference type="EMBL" id="SDZ19425.1"/>
    </source>
</evidence>
<keyword evidence="2" id="KW-1185">Reference proteome</keyword>
<accession>A0A1H3R294</accession>
<evidence type="ECO:0008006" key="3">
    <source>
        <dbReference type="Google" id="ProtNLM"/>
    </source>
</evidence>
<dbReference type="Proteomes" id="UP000199529">
    <property type="component" value="Unassembled WGS sequence"/>
</dbReference>
<dbReference type="STRING" id="418495.SAMN05216215_10515"/>
<dbReference type="RefSeq" id="WP_093274928.1">
    <property type="nucleotide sequence ID" value="NZ_FNOK01000051.1"/>
</dbReference>
<protein>
    <recommendedName>
        <fullName evidence="3">Prenyltransferase and squalene oxidase repeat-containing protein</fullName>
    </recommendedName>
</protein>
<organism evidence="1 2">
    <name type="scientific">Saccharopolyspora shandongensis</name>
    <dbReference type="NCBI Taxonomy" id="418495"/>
    <lineage>
        <taxon>Bacteria</taxon>
        <taxon>Bacillati</taxon>
        <taxon>Actinomycetota</taxon>
        <taxon>Actinomycetes</taxon>
        <taxon>Pseudonocardiales</taxon>
        <taxon>Pseudonocardiaceae</taxon>
        <taxon>Saccharopolyspora</taxon>
    </lineage>
</organism>
<gene>
    <name evidence="1" type="ORF">SAMN05216215_10515</name>
</gene>
<proteinExistence type="predicted"/>
<dbReference type="OrthoDB" id="3286086at2"/>
<dbReference type="Gene3D" id="1.50.10.20">
    <property type="match status" value="1"/>
</dbReference>
<sequence>MIRCTAERVAAVEQFVWLTARVLEQRRFEFLFAGGSADGVLAALDAYRCADGGYGYALEPDSRGPLSQPLQTFTALLILDEVGACDGAAVARVCDYLVSITRPDGGVPAGDTRLRDYPHAPWIPIVEEPEGSLLTTGLLAALLHKNRIEHPWLTGATEFCWRRIEELTESHPYEVQAAVSFLDHVPDRDRARAAAGKLGELVREKGFVLLDPRHPERAQVPPGYAPGELHCVWDYAPEPTSLARSWFSDDEMARGLDHLAGLQEDDGGWPIRWRAWAPGTHLEWRPRVAIDALCTLRAYDQV</sequence>
<dbReference type="AlphaFoldDB" id="A0A1H3R294"/>
<dbReference type="EMBL" id="FNOK01000051">
    <property type="protein sequence ID" value="SDZ19425.1"/>
    <property type="molecule type" value="Genomic_DNA"/>
</dbReference>
<dbReference type="InterPro" id="IPR008930">
    <property type="entry name" value="Terpenoid_cyclase/PrenylTrfase"/>
</dbReference>
<reference evidence="2" key="1">
    <citation type="submission" date="2016-10" db="EMBL/GenBank/DDBJ databases">
        <authorList>
            <person name="Varghese N."/>
            <person name="Submissions S."/>
        </authorList>
    </citation>
    <scope>NUCLEOTIDE SEQUENCE [LARGE SCALE GENOMIC DNA]</scope>
    <source>
        <strain evidence="2">CGMCC 4.3530</strain>
    </source>
</reference>
<dbReference type="SUPFAM" id="SSF48239">
    <property type="entry name" value="Terpenoid cyclases/Protein prenyltransferases"/>
    <property type="match status" value="1"/>
</dbReference>
<name>A0A1H3R294_9PSEU</name>
<evidence type="ECO:0000313" key="2">
    <source>
        <dbReference type="Proteomes" id="UP000199529"/>
    </source>
</evidence>